<organism evidence="2 3">
    <name type="scientific">Mobiluncus curtisii</name>
    <dbReference type="NCBI Taxonomy" id="2051"/>
    <lineage>
        <taxon>Bacteria</taxon>
        <taxon>Bacillati</taxon>
        <taxon>Actinomycetota</taxon>
        <taxon>Actinomycetes</taxon>
        <taxon>Actinomycetales</taxon>
        <taxon>Actinomycetaceae</taxon>
        <taxon>Mobiluncus</taxon>
    </lineage>
</organism>
<protein>
    <submittedName>
        <fullName evidence="2">Uncharacterized ACR, COG1399</fullName>
    </submittedName>
</protein>
<feature type="region of interest" description="Disordered" evidence="1">
    <location>
        <begin position="1"/>
        <end position="21"/>
    </location>
</feature>
<accession>A0A2X2YN82</accession>
<dbReference type="EMBL" id="UASJ01000001">
    <property type="protein sequence ID" value="SQB64423.1"/>
    <property type="molecule type" value="Genomic_DNA"/>
</dbReference>
<gene>
    <name evidence="2" type="ORF">NCTC11820_00767</name>
</gene>
<name>A0A2X2YN82_9ACTO</name>
<dbReference type="PANTHER" id="PTHR34374:SF1">
    <property type="entry name" value="LARGE RIBOSOMAL RNA SUBUNIT ACCUMULATION PROTEIN YCED HOMOLOG 1, CHLOROPLASTIC"/>
    <property type="match status" value="1"/>
</dbReference>
<dbReference type="Proteomes" id="UP000250245">
    <property type="component" value="Unassembled WGS sequence"/>
</dbReference>
<dbReference type="InterPro" id="IPR003772">
    <property type="entry name" value="YceD"/>
</dbReference>
<dbReference type="OMA" id="AIMATPM"/>
<proteinExistence type="predicted"/>
<sequence>MTSSVTARDAGKPSARSTGTQTGSGYCIGLTSLLGNPGKTLELHDYLLPLPSTWTNGVVALREPEGSFEVSLQSLHEGILVSLQGTVPTDAQCSRCLDPVPSTVEVNETQMFFFPGAREAARREGDEEWEDILEVSAEDEVDLEPVLRDALVLGMETLPLCRPDCQGLCPDCGEKFENLPADHHHEVLDPRWAALGDLAKELRAQETGGDEAS</sequence>
<evidence type="ECO:0000313" key="2">
    <source>
        <dbReference type="EMBL" id="SQB64423.1"/>
    </source>
</evidence>
<dbReference type="RefSeq" id="WP_013189623.1">
    <property type="nucleotide sequence ID" value="NZ_CP068112.1"/>
</dbReference>
<dbReference type="Pfam" id="PF02620">
    <property type="entry name" value="YceD"/>
    <property type="match status" value="1"/>
</dbReference>
<dbReference type="GeneID" id="55565924"/>
<reference evidence="2 3" key="1">
    <citation type="submission" date="2018-06" db="EMBL/GenBank/DDBJ databases">
        <authorList>
            <consortium name="Pathogen Informatics"/>
            <person name="Doyle S."/>
        </authorList>
    </citation>
    <scope>NUCLEOTIDE SEQUENCE [LARGE SCALE GENOMIC DNA]</scope>
    <source>
        <strain evidence="2 3">NCTC11820</strain>
    </source>
</reference>
<evidence type="ECO:0000313" key="3">
    <source>
        <dbReference type="Proteomes" id="UP000250245"/>
    </source>
</evidence>
<dbReference type="PANTHER" id="PTHR34374">
    <property type="entry name" value="LARGE RIBOSOMAL RNA SUBUNIT ACCUMULATION PROTEIN YCED HOMOLOG 1, CHLOROPLASTIC"/>
    <property type="match status" value="1"/>
</dbReference>
<evidence type="ECO:0000256" key="1">
    <source>
        <dbReference type="SAM" id="MobiDB-lite"/>
    </source>
</evidence>
<dbReference type="AlphaFoldDB" id="A0A2X2YN82"/>